<evidence type="ECO:0000256" key="1">
    <source>
        <dbReference type="SAM" id="MobiDB-lite"/>
    </source>
</evidence>
<proteinExistence type="predicted"/>
<keyword evidence="4" id="KW-1185">Reference proteome</keyword>
<dbReference type="OrthoDB" id="259238at2"/>
<dbReference type="SUPFAM" id="SSF53756">
    <property type="entry name" value="UDP-Glycosyltransferase/glycogen phosphorylase"/>
    <property type="match status" value="1"/>
</dbReference>
<dbReference type="EC" id="2.4.1.250" evidence="3"/>
<dbReference type="PANTHER" id="PTHR45947:SF3">
    <property type="entry name" value="SULFOQUINOVOSYL TRANSFERASE SQD2"/>
    <property type="match status" value="1"/>
</dbReference>
<dbReference type="EMBL" id="CP036263">
    <property type="protein sequence ID" value="QDS97520.1"/>
    <property type="molecule type" value="Genomic_DNA"/>
</dbReference>
<feature type="region of interest" description="Disordered" evidence="1">
    <location>
        <begin position="1"/>
        <end position="22"/>
    </location>
</feature>
<protein>
    <submittedName>
        <fullName evidence="3">D-inositol 3-phosphate glycosyltransferase</fullName>
        <ecNumber evidence="3">2.4.1.250</ecNumber>
    </submittedName>
</protein>
<keyword evidence="3" id="KW-0328">Glycosyltransferase</keyword>
<gene>
    <name evidence="3" type="primary">mshA_1</name>
    <name evidence="3" type="ORF">HG15A2_07830</name>
</gene>
<dbReference type="CDD" id="cd03801">
    <property type="entry name" value="GT4_PimA-like"/>
    <property type="match status" value="1"/>
</dbReference>
<dbReference type="GO" id="GO:0102710">
    <property type="term" value="F:D-inositol-3-phosphate glycosyltransferase activity"/>
    <property type="evidence" value="ECO:0007669"/>
    <property type="project" value="UniProtKB-EC"/>
</dbReference>
<dbReference type="Pfam" id="PF13439">
    <property type="entry name" value="Glyco_transf_4"/>
    <property type="match status" value="1"/>
</dbReference>
<sequence>MPTTTKSTTRRQRLSTSSKKPITRRVLQVITPSHMSGAEMQLARLTKQMTARGHVMPVLVKHGSPAIPEMRHQELDVDVARIGGKVNIAAPALIARAAKRHNADIVQSTLSSASWWCGWMESFGGPKSIGHVQGFTSANWHSRQTHLLCVSNAIKQHMVDQGIEEEKITVLLNALGQEEFLPTRDSLDVRQEFGADASTPVVGTFGHLSVKKGYRELFDAIPRILHLFPTTQFWVMGTGKLHDELEQKASAEGFLKNVRFNGFRRDTADLMNAIDVMALPSHREPCALVYIEAALSARPIVGCKAGGAPESIADGETGLLVPVGDGPAVAEAIITLLDNRDFARRMGEAGRQRAQEVFSWRRFTETLEGVYERVLDS</sequence>
<accession>A0A517MRL1</accession>
<dbReference type="KEGG" id="amob:HG15A2_07830"/>
<dbReference type="InterPro" id="IPR050194">
    <property type="entry name" value="Glycosyltransferase_grp1"/>
</dbReference>
<dbReference type="Pfam" id="PF13692">
    <property type="entry name" value="Glyco_trans_1_4"/>
    <property type="match status" value="1"/>
</dbReference>
<dbReference type="RefSeq" id="WP_145057968.1">
    <property type="nucleotide sequence ID" value="NZ_CP036263.1"/>
</dbReference>
<keyword evidence="3" id="KW-0808">Transferase</keyword>
<dbReference type="Gene3D" id="3.40.50.2000">
    <property type="entry name" value="Glycogen Phosphorylase B"/>
    <property type="match status" value="2"/>
</dbReference>
<evidence type="ECO:0000313" key="4">
    <source>
        <dbReference type="Proteomes" id="UP000319852"/>
    </source>
</evidence>
<name>A0A517MRL1_9BACT</name>
<evidence type="ECO:0000313" key="3">
    <source>
        <dbReference type="EMBL" id="QDS97520.1"/>
    </source>
</evidence>
<reference evidence="3 4" key="1">
    <citation type="submission" date="2019-02" db="EMBL/GenBank/DDBJ databases">
        <title>Deep-cultivation of Planctomycetes and their phenomic and genomic characterization uncovers novel biology.</title>
        <authorList>
            <person name="Wiegand S."/>
            <person name="Jogler M."/>
            <person name="Boedeker C."/>
            <person name="Pinto D."/>
            <person name="Vollmers J."/>
            <person name="Rivas-Marin E."/>
            <person name="Kohn T."/>
            <person name="Peeters S.H."/>
            <person name="Heuer A."/>
            <person name="Rast P."/>
            <person name="Oberbeckmann S."/>
            <person name="Bunk B."/>
            <person name="Jeske O."/>
            <person name="Meyerdierks A."/>
            <person name="Storesund J.E."/>
            <person name="Kallscheuer N."/>
            <person name="Luecker S."/>
            <person name="Lage O.M."/>
            <person name="Pohl T."/>
            <person name="Merkel B.J."/>
            <person name="Hornburger P."/>
            <person name="Mueller R.-W."/>
            <person name="Bruemmer F."/>
            <person name="Labrenz M."/>
            <person name="Spormann A.M."/>
            <person name="Op den Camp H."/>
            <person name="Overmann J."/>
            <person name="Amann R."/>
            <person name="Jetten M.S.M."/>
            <person name="Mascher T."/>
            <person name="Medema M.H."/>
            <person name="Devos D.P."/>
            <person name="Kaster A.-K."/>
            <person name="Ovreas L."/>
            <person name="Rohde M."/>
            <person name="Galperin M.Y."/>
            <person name="Jogler C."/>
        </authorList>
    </citation>
    <scope>NUCLEOTIDE SEQUENCE [LARGE SCALE GENOMIC DNA]</scope>
    <source>
        <strain evidence="3 4">HG15A2</strain>
    </source>
</reference>
<dbReference type="AlphaFoldDB" id="A0A517MRL1"/>
<evidence type="ECO:0000259" key="2">
    <source>
        <dbReference type="Pfam" id="PF13439"/>
    </source>
</evidence>
<feature type="domain" description="Glycosyltransferase subfamily 4-like N-terminal" evidence="2">
    <location>
        <begin position="36"/>
        <end position="173"/>
    </location>
</feature>
<dbReference type="PANTHER" id="PTHR45947">
    <property type="entry name" value="SULFOQUINOVOSYL TRANSFERASE SQD2"/>
    <property type="match status" value="1"/>
</dbReference>
<dbReference type="Proteomes" id="UP000319852">
    <property type="component" value="Chromosome"/>
</dbReference>
<dbReference type="InterPro" id="IPR028098">
    <property type="entry name" value="Glyco_trans_4-like_N"/>
</dbReference>
<organism evidence="3 4">
    <name type="scientific">Adhaeretor mobilis</name>
    <dbReference type="NCBI Taxonomy" id="1930276"/>
    <lineage>
        <taxon>Bacteria</taxon>
        <taxon>Pseudomonadati</taxon>
        <taxon>Planctomycetota</taxon>
        <taxon>Planctomycetia</taxon>
        <taxon>Pirellulales</taxon>
        <taxon>Lacipirellulaceae</taxon>
        <taxon>Adhaeretor</taxon>
    </lineage>
</organism>